<dbReference type="EMBL" id="KV453911">
    <property type="protein sequence ID" value="ODV80029.1"/>
    <property type="molecule type" value="Genomic_DNA"/>
</dbReference>
<evidence type="ECO:0000256" key="2">
    <source>
        <dbReference type="ARBA" id="ARBA00022448"/>
    </source>
</evidence>
<keyword evidence="4 5" id="KW-0406">Ion transport</keyword>
<dbReference type="InterPro" id="IPR011989">
    <property type="entry name" value="ARM-like"/>
</dbReference>
<comment type="subunit">
    <text evidence="5">V-ATPase is a heteromultimeric enzyme made up of two complexes: the ATP-hydrolytic V1 complex and the proton translocation V0 complex.</text>
</comment>
<dbReference type="Gene3D" id="1.25.40.150">
    <property type="entry name" value="V-type ATPase, subunit H, C-terminal domain"/>
    <property type="match status" value="1"/>
</dbReference>
<dbReference type="PANTHER" id="PTHR10698:SF0">
    <property type="entry name" value="V-TYPE PROTON ATPASE SUBUNIT H"/>
    <property type="match status" value="1"/>
</dbReference>
<gene>
    <name evidence="7" type="ORF">CANTADRAFT_25784</name>
</gene>
<evidence type="ECO:0000313" key="7">
    <source>
        <dbReference type="EMBL" id="ODV80029.1"/>
    </source>
</evidence>
<proteinExistence type="inferred from homology"/>
<evidence type="ECO:0000259" key="6">
    <source>
        <dbReference type="Pfam" id="PF11698"/>
    </source>
</evidence>
<dbReference type="Pfam" id="PF03224">
    <property type="entry name" value="V-ATPase_H_N"/>
    <property type="match status" value="1"/>
</dbReference>
<dbReference type="SUPFAM" id="SSF48371">
    <property type="entry name" value="ARM repeat"/>
    <property type="match status" value="1"/>
</dbReference>
<evidence type="ECO:0000256" key="5">
    <source>
        <dbReference type="PIRNR" id="PIRNR032184"/>
    </source>
</evidence>
<dbReference type="OrthoDB" id="10263554at2759"/>
<comment type="function">
    <text evidence="5">Subunit of the V1 complex of vacuolar(H+)-ATPase (V-ATPase), a multisubunit enzyme composed of a peripheral complex (V1) that hydrolyzes ATP and a membrane integral complex (V0) that translocates protons. V-ATPase is responsible for acidifying and maintaining the pH of intracellular compartments.</text>
</comment>
<accession>A0A1E4SKJ4</accession>
<keyword evidence="2 5" id="KW-0813">Transport</keyword>
<dbReference type="GO" id="GO:0000221">
    <property type="term" value="C:vacuolar proton-transporting V-type ATPase, V1 domain"/>
    <property type="evidence" value="ECO:0007669"/>
    <property type="project" value="UniProtKB-UniRule"/>
</dbReference>
<dbReference type="InterPro" id="IPR011987">
    <property type="entry name" value="ATPase_V1-cplx_hsu_C"/>
</dbReference>
<evidence type="ECO:0000256" key="3">
    <source>
        <dbReference type="ARBA" id="ARBA00022781"/>
    </source>
</evidence>
<dbReference type="InterPro" id="IPR004908">
    <property type="entry name" value="ATPase_V1-cplx_hsu"/>
</dbReference>
<dbReference type="GeneID" id="30981670"/>
<dbReference type="Gene3D" id="1.25.10.10">
    <property type="entry name" value="Leucine-rich Repeat Variant"/>
    <property type="match status" value="1"/>
</dbReference>
<dbReference type="InterPro" id="IPR016024">
    <property type="entry name" value="ARM-type_fold"/>
</dbReference>
<organism evidence="7 8">
    <name type="scientific">Suhomyces tanzawaensis NRRL Y-17324</name>
    <dbReference type="NCBI Taxonomy" id="984487"/>
    <lineage>
        <taxon>Eukaryota</taxon>
        <taxon>Fungi</taxon>
        <taxon>Dikarya</taxon>
        <taxon>Ascomycota</taxon>
        <taxon>Saccharomycotina</taxon>
        <taxon>Pichiomycetes</taxon>
        <taxon>Debaryomycetaceae</taxon>
        <taxon>Suhomyces</taxon>
    </lineage>
</organism>
<protein>
    <recommendedName>
        <fullName evidence="5">V-type proton ATPase subunit H</fullName>
    </recommendedName>
</protein>
<dbReference type="STRING" id="984487.A0A1E4SKJ4"/>
<comment type="similarity">
    <text evidence="1 5">Belongs to the V-ATPase H subunit family.</text>
</comment>
<evidence type="ECO:0000256" key="4">
    <source>
        <dbReference type="ARBA" id="ARBA00023065"/>
    </source>
</evidence>
<evidence type="ECO:0000256" key="1">
    <source>
        <dbReference type="ARBA" id="ARBA00008613"/>
    </source>
</evidence>
<name>A0A1E4SKJ4_9ASCO</name>
<dbReference type="Pfam" id="PF11698">
    <property type="entry name" value="V-ATPase_H_C"/>
    <property type="match status" value="1"/>
</dbReference>
<dbReference type="RefSeq" id="XP_020065151.1">
    <property type="nucleotide sequence ID" value="XM_020207533.1"/>
</dbReference>
<sequence>MSSDYTPLIIDSGFLSDSKKIIRERIIPWEGLSRSGVISEDDANHIKILEKQSPENKKSTILSQLDLYTNTILNVLNKLEVNEKDDVLKNVLTLINDTLLNLPGQEFIDSLLKLSLVDSSLPYDPFLKHLESKDNIIKSLSLYNLVILLSKASKTDVASKVDREVIIKIFDVLSSSHFLSNKETNYQFIGIQLLLELLISKTYKAIFEKSSLVSHYKPINELITLLAKSPNSSGLQLSYNLLLTTWVLSFSGPINKALVHHFPDLIGSLLIIAKDSIKLKIVRISVGILKNFISVTTSESEQFKTIKLLLFHDGLAAINLLKERKFASNGGDAELSSDLAYLSDNLNEIVKTRLTSLDEYLTELENPNLISWSSPTHKSSDFWFENSGKFKDSSFKLVKKIFEVLSSDEYNSASTRVILLNDLQFLIKNIGQDLINFINTEKGGQYKLLIMQFLDDNNGDNELKYEALRTIQLLVGHSF</sequence>
<dbReference type="AlphaFoldDB" id="A0A1E4SKJ4"/>
<evidence type="ECO:0000313" key="8">
    <source>
        <dbReference type="Proteomes" id="UP000094285"/>
    </source>
</evidence>
<feature type="domain" description="ATPase V1 complex subunit H C-terminal" evidence="6">
    <location>
        <begin position="354"/>
        <end position="479"/>
    </location>
</feature>
<dbReference type="GO" id="GO:0000329">
    <property type="term" value="C:fungal-type vacuole membrane"/>
    <property type="evidence" value="ECO:0007669"/>
    <property type="project" value="TreeGrafter"/>
</dbReference>
<dbReference type="PIRSF" id="PIRSF032184">
    <property type="entry name" value="ATPase_V1_H"/>
    <property type="match status" value="1"/>
</dbReference>
<keyword evidence="3 5" id="KW-0375">Hydrogen ion transport</keyword>
<dbReference type="GO" id="GO:0046961">
    <property type="term" value="F:proton-transporting ATPase activity, rotational mechanism"/>
    <property type="evidence" value="ECO:0007669"/>
    <property type="project" value="UniProtKB-UniRule"/>
</dbReference>
<reference evidence="8" key="1">
    <citation type="submission" date="2016-05" db="EMBL/GenBank/DDBJ databases">
        <title>Comparative genomics of biotechnologically important yeasts.</title>
        <authorList>
            <consortium name="DOE Joint Genome Institute"/>
            <person name="Riley R."/>
            <person name="Haridas S."/>
            <person name="Wolfe K.H."/>
            <person name="Lopes M.R."/>
            <person name="Hittinger C.T."/>
            <person name="Goker M."/>
            <person name="Salamov A."/>
            <person name="Wisecaver J."/>
            <person name="Long T.M."/>
            <person name="Aerts A.L."/>
            <person name="Barry K."/>
            <person name="Choi C."/>
            <person name="Clum A."/>
            <person name="Coughlan A.Y."/>
            <person name="Deshpande S."/>
            <person name="Douglass A.P."/>
            <person name="Hanson S.J."/>
            <person name="Klenk H.-P."/>
            <person name="Labutti K."/>
            <person name="Lapidus A."/>
            <person name="Lindquist E."/>
            <person name="Lipzen A."/>
            <person name="Meier-Kolthoff J.P."/>
            <person name="Ohm R.A."/>
            <person name="Otillar R.P."/>
            <person name="Pangilinan J."/>
            <person name="Peng Y."/>
            <person name="Rokas A."/>
            <person name="Rosa C.A."/>
            <person name="Scheuner C."/>
            <person name="Sibirny A.A."/>
            <person name="Slot J.C."/>
            <person name="Stielow J.B."/>
            <person name="Sun H."/>
            <person name="Kurtzman C.P."/>
            <person name="Blackwell M."/>
            <person name="Grigoriev I.V."/>
            <person name="Jeffries T.W."/>
        </authorList>
    </citation>
    <scope>NUCLEOTIDE SEQUENCE [LARGE SCALE GENOMIC DNA]</scope>
    <source>
        <strain evidence="8">NRRL Y-17324</strain>
    </source>
</reference>
<dbReference type="Proteomes" id="UP000094285">
    <property type="component" value="Unassembled WGS sequence"/>
</dbReference>
<keyword evidence="8" id="KW-1185">Reference proteome</keyword>
<dbReference type="PANTHER" id="PTHR10698">
    <property type="entry name" value="V-TYPE PROTON ATPASE SUBUNIT H"/>
    <property type="match status" value="1"/>
</dbReference>
<dbReference type="InterPro" id="IPR038497">
    <property type="entry name" value="ATPase_V1-cplx_hsu_C_sf"/>
</dbReference>